<dbReference type="Pfam" id="PF04773">
    <property type="entry name" value="FecR"/>
    <property type="match status" value="1"/>
</dbReference>
<feature type="transmembrane region" description="Helical" evidence="1">
    <location>
        <begin position="92"/>
        <end position="110"/>
    </location>
</feature>
<evidence type="ECO:0000313" key="5">
    <source>
        <dbReference type="Proteomes" id="UP001207918"/>
    </source>
</evidence>
<dbReference type="PANTHER" id="PTHR30273:SF2">
    <property type="entry name" value="PROTEIN FECR"/>
    <property type="match status" value="1"/>
</dbReference>
<keyword evidence="5" id="KW-1185">Reference proteome</keyword>
<dbReference type="InterPro" id="IPR006860">
    <property type="entry name" value="FecR"/>
</dbReference>
<protein>
    <submittedName>
        <fullName evidence="4">FecR domain-containing protein</fullName>
    </submittedName>
</protein>
<evidence type="ECO:0000259" key="3">
    <source>
        <dbReference type="Pfam" id="PF16344"/>
    </source>
</evidence>
<keyword evidence="1" id="KW-0472">Membrane</keyword>
<organism evidence="4 5">
    <name type="scientific">Fodinibius salsisoli</name>
    <dbReference type="NCBI Taxonomy" id="2820877"/>
    <lineage>
        <taxon>Bacteria</taxon>
        <taxon>Pseudomonadati</taxon>
        <taxon>Balneolota</taxon>
        <taxon>Balneolia</taxon>
        <taxon>Balneolales</taxon>
        <taxon>Balneolaceae</taxon>
        <taxon>Fodinibius</taxon>
    </lineage>
</organism>
<dbReference type="PIRSF" id="PIRSF018266">
    <property type="entry name" value="FecR"/>
    <property type="match status" value="1"/>
</dbReference>
<comment type="caution">
    <text evidence="4">The sequence shown here is derived from an EMBL/GenBank/DDBJ whole genome shotgun (WGS) entry which is preliminary data.</text>
</comment>
<dbReference type="EMBL" id="JAGGJA010000004">
    <property type="protein sequence ID" value="MCW9706633.1"/>
    <property type="molecule type" value="Genomic_DNA"/>
</dbReference>
<keyword evidence="1" id="KW-1133">Transmembrane helix</keyword>
<dbReference type="Gene3D" id="2.60.120.1440">
    <property type="match status" value="1"/>
</dbReference>
<dbReference type="Gene3D" id="3.55.50.30">
    <property type="match status" value="1"/>
</dbReference>
<evidence type="ECO:0000259" key="2">
    <source>
        <dbReference type="Pfam" id="PF04773"/>
    </source>
</evidence>
<evidence type="ECO:0000256" key="1">
    <source>
        <dbReference type="SAM" id="Phobius"/>
    </source>
</evidence>
<gene>
    <name evidence="4" type="ORF">J6I44_07185</name>
</gene>
<evidence type="ECO:0000313" key="4">
    <source>
        <dbReference type="EMBL" id="MCW9706633.1"/>
    </source>
</evidence>
<dbReference type="InterPro" id="IPR032508">
    <property type="entry name" value="FecR_C"/>
</dbReference>
<sequence length="341" mass="38857">MNKRILEKFFNNKASEAEVQKVLEWFDTQKLNPQKIQSLEELWDQIDESDFVSHNPEQILRNIHQEIDTSDAKQNVAEKKPVKTLHQQGQSLLIWGSVAAILIVVGIFSFRGAGDWQPGKEKEQITKIAEMGQKKMLTLADGTEIHLNAGSSITFPEQFSVKKREVVLSGEAFFKVKEDSARPFIVQTKNLSTTVLGTSFNVRSYDNDQQSDVSLVTGKLKVQPSDTTREATSYVLAPGEAVVLDKRNNTLEQTRFDTGIRLGWTEGVLVFENAGKDEIITRIERWYGVTIKVENREKSVDQQWKYRGIFKDESLEDVLKGISYVKNFTYQIENQTVTITF</sequence>
<dbReference type="RefSeq" id="WP_265765360.1">
    <property type="nucleotide sequence ID" value="NZ_JAGGJA010000004.1"/>
</dbReference>
<proteinExistence type="predicted"/>
<dbReference type="Proteomes" id="UP001207918">
    <property type="component" value="Unassembled WGS sequence"/>
</dbReference>
<dbReference type="InterPro" id="IPR012373">
    <property type="entry name" value="Ferrdict_sens_TM"/>
</dbReference>
<reference evidence="4 5" key="1">
    <citation type="submission" date="2021-03" db="EMBL/GenBank/DDBJ databases">
        <title>Aliifodinibius sp. nov., a new bacterium isolated from saline soil.</title>
        <authorList>
            <person name="Galisteo C."/>
            <person name="De La Haba R."/>
            <person name="Sanchez-Porro C."/>
            <person name="Ventosa A."/>
        </authorList>
    </citation>
    <scope>NUCLEOTIDE SEQUENCE [LARGE SCALE GENOMIC DNA]</scope>
    <source>
        <strain evidence="4 5">1BSP15-2V2</strain>
    </source>
</reference>
<dbReference type="PANTHER" id="PTHR30273">
    <property type="entry name" value="PERIPLASMIC SIGNAL SENSOR AND SIGMA FACTOR ACTIVATOR FECR-RELATED"/>
    <property type="match status" value="1"/>
</dbReference>
<feature type="domain" description="FecR protein" evidence="2">
    <location>
        <begin position="131"/>
        <end position="220"/>
    </location>
</feature>
<feature type="domain" description="Protein FecR C-terminal" evidence="3">
    <location>
        <begin position="269"/>
        <end position="339"/>
    </location>
</feature>
<accession>A0ABT3PLJ5</accession>
<keyword evidence="1" id="KW-0812">Transmembrane</keyword>
<dbReference type="Pfam" id="PF16344">
    <property type="entry name" value="FecR_C"/>
    <property type="match status" value="1"/>
</dbReference>
<name>A0ABT3PLJ5_9BACT</name>